<gene>
    <name evidence="2" type="ORF">HGB41_01610</name>
</gene>
<dbReference type="PANTHER" id="PTHR43798:SF33">
    <property type="entry name" value="HYDROLASE, PUTATIVE (AFU_ORTHOLOGUE AFUA_2G14860)-RELATED"/>
    <property type="match status" value="1"/>
</dbReference>
<dbReference type="GO" id="GO:0016020">
    <property type="term" value="C:membrane"/>
    <property type="evidence" value="ECO:0007669"/>
    <property type="project" value="TreeGrafter"/>
</dbReference>
<dbReference type="Pfam" id="PF00561">
    <property type="entry name" value="Abhydrolase_1"/>
    <property type="match status" value="1"/>
</dbReference>
<sequence length="297" mass="33001">MHDSLFPGFQAFRIKTDTAVEIHGEIGGSGPPLLLLHGHPQTHAIWHKAAPVLSRHFTVIACDLRGYGDSSKPAGTTDHANYSKRAMAADMLAVMRHHGFERFRVMAHDRGARVAHRLMADHPDAVERAVLLDIAPTLAMYEQTSDAFARAYWHWFFLIQPAPLPERLIEADPAAYIRDVMGRRSAGLAPFDPRALDEYRRCLGLPGTAHGICEDYRAAAGIDLEHDRADRGAGRQLAMPLLVLWGEHGVVHRCFDPLREWRKVAARVEGEALPCGHYIPEEAPDALLARALPFLLS</sequence>
<evidence type="ECO:0000313" key="3">
    <source>
        <dbReference type="Proteomes" id="UP000533905"/>
    </source>
</evidence>
<feature type="domain" description="AB hydrolase-1" evidence="1">
    <location>
        <begin position="31"/>
        <end position="249"/>
    </location>
</feature>
<reference evidence="2 3" key="1">
    <citation type="submission" date="2020-04" db="EMBL/GenBank/DDBJ databases">
        <title>Massilia sp. nov., a cold adapted bacteria isolated from Arctic soil.</title>
        <authorList>
            <person name="Son J."/>
            <person name="Ka J.-O."/>
        </authorList>
    </citation>
    <scope>NUCLEOTIDE SEQUENCE [LARGE SCALE GENOMIC DNA]</scope>
    <source>
        <strain evidence="2 3">ML15P13</strain>
    </source>
</reference>
<dbReference type="InterPro" id="IPR029058">
    <property type="entry name" value="AB_hydrolase_fold"/>
</dbReference>
<dbReference type="InterPro" id="IPR000073">
    <property type="entry name" value="AB_hydrolase_1"/>
</dbReference>
<evidence type="ECO:0000313" key="2">
    <source>
        <dbReference type="EMBL" id="NNG21704.1"/>
    </source>
</evidence>
<dbReference type="Proteomes" id="UP000533905">
    <property type="component" value="Unassembled WGS sequence"/>
</dbReference>
<dbReference type="InterPro" id="IPR050266">
    <property type="entry name" value="AB_hydrolase_sf"/>
</dbReference>
<evidence type="ECO:0000259" key="1">
    <source>
        <dbReference type="Pfam" id="PF00561"/>
    </source>
</evidence>
<dbReference type="RefSeq" id="WP_171080425.1">
    <property type="nucleotide sequence ID" value="NZ_JABAIV010000001.1"/>
</dbReference>
<dbReference type="SUPFAM" id="SSF53474">
    <property type="entry name" value="alpha/beta-Hydrolases"/>
    <property type="match status" value="1"/>
</dbReference>
<protein>
    <submittedName>
        <fullName evidence="2">Alpha/beta hydrolase</fullName>
    </submittedName>
</protein>
<keyword evidence="3" id="KW-1185">Reference proteome</keyword>
<dbReference type="GO" id="GO:0016787">
    <property type="term" value="F:hydrolase activity"/>
    <property type="evidence" value="ECO:0007669"/>
    <property type="project" value="UniProtKB-KW"/>
</dbReference>
<organism evidence="2 3">
    <name type="scientific">Telluria aromaticivorans</name>
    <dbReference type="NCBI Taxonomy" id="2725995"/>
    <lineage>
        <taxon>Bacteria</taxon>
        <taxon>Pseudomonadati</taxon>
        <taxon>Pseudomonadota</taxon>
        <taxon>Betaproteobacteria</taxon>
        <taxon>Burkholderiales</taxon>
        <taxon>Oxalobacteraceae</taxon>
        <taxon>Telluria group</taxon>
        <taxon>Telluria</taxon>
    </lineage>
</organism>
<dbReference type="EMBL" id="JABAIV010000001">
    <property type="protein sequence ID" value="NNG21704.1"/>
    <property type="molecule type" value="Genomic_DNA"/>
</dbReference>
<dbReference type="Gene3D" id="3.40.50.1820">
    <property type="entry name" value="alpha/beta hydrolase"/>
    <property type="match status" value="1"/>
</dbReference>
<accession>A0A7Y2NZD4</accession>
<comment type="caution">
    <text evidence="2">The sequence shown here is derived from an EMBL/GenBank/DDBJ whole genome shotgun (WGS) entry which is preliminary data.</text>
</comment>
<proteinExistence type="predicted"/>
<dbReference type="PANTHER" id="PTHR43798">
    <property type="entry name" value="MONOACYLGLYCEROL LIPASE"/>
    <property type="match status" value="1"/>
</dbReference>
<name>A0A7Y2NZD4_9BURK</name>
<dbReference type="AlphaFoldDB" id="A0A7Y2NZD4"/>
<keyword evidence="2" id="KW-0378">Hydrolase</keyword>